<dbReference type="CDD" id="cd00413">
    <property type="entry name" value="Glyco_hydrolase_16"/>
    <property type="match status" value="1"/>
</dbReference>
<dbReference type="InterPro" id="IPR013320">
    <property type="entry name" value="ConA-like_dom_sf"/>
</dbReference>
<sequence length="365" mass="39300">MTLFSAILVAAAGCIGVALGDCECGYSISGDDAGYQVFTDLLESDFLHTNYLDSPAADTGWARQTFNMTKELARGTYGEAFVAANAISNEIKDDNVWTGDGRNGGAGGLQLVVSSEVVDDSVQTAEVATMGTDYFYGTFRAGIKVTDVVGTCSAFFWYFNDTQEIDMEFLSAEFNTDNSSFPVNLVLQTPQSRRSGYDASKTGTFDKVNLPFNPTDDFHEYRFDFLADKVLFYADGALLTSMSGSAVPTSSGNILLSHWSNGNSGWSQGPPTEDAVTTLSYVKAYYNSTKVGRERDYTKRCTDPAGEGAVCAIPENDATFFFMYQKNMTGNQTTFQGDDSAAGSNSWSPLVLVAALACSAWALGL</sequence>
<feature type="signal peptide" evidence="1">
    <location>
        <begin position="1"/>
        <end position="20"/>
    </location>
</feature>
<dbReference type="AlphaFoldDB" id="A0A1Y2EDN8"/>
<proteinExistence type="predicted"/>
<reference evidence="3 4" key="1">
    <citation type="submission" date="2016-07" db="EMBL/GenBank/DDBJ databases">
        <title>Pervasive Adenine N6-methylation of Active Genes in Fungi.</title>
        <authorList>
            <consortium name="DOE Joint Genome Institute"/>
            <person name="Mondo S.J."/>
            <person name="Dannebaum R.O."/>
            <person name="Kuo R.C."/>
            <person name="Labutti K."/>
            <person name="Haridas S."/>
            <person name="Kuo A."/>
            <person name="Salamov A."/>
            <person name="Ahrendt S.R."/>
            <person name="Lipzen A."/>
            <person name="Sullivan W."/>
            <person name="Andreopoulos W.B."/>
            <person name="Clum A."/>
            <person name="Lindquist E."/>
            <person name="Daum C."/>
            <person name="Ramamoorthy G.K."/>
            <person name="Gryganskyi A."/>
            <person name="Culley D."/>
            <person name="Magnuson J.K."/>
            <person name="James T.Y."/>
            <person name="O'Malley M.A."/>
            <person name="Stajich J.E."/>
            <person name="Spatafora J.W."/>
            <person name="Visel A."/>
            <person name="Grigoriev I.V."/>
        </authorList>
    </citation>
    <scope>NUCLEOTIDE SEQUENCE [LARGE SCALE GENOMIC DNA]</scope>
    <source>
        <strain evidence="3 4">CBS 129021</strain>
    </source>
</reference>
<dbReference type="GeneID" id="63771406"/>
<feature type="domain" description="GH16" evidence="2">
    <location>
        <begin position="44"/>
        <end position="290"/>
    </location>
</feature>
<evidence type="ECO:0000259" key="2">
    <source>
        <dbReference type="PROSITE" id="PS51762"/>
    </source>
</evidence>
<organism evidence="3 4">
    <name type="scientific">Pseudomassariella vexata</name>
    <dbReference type="NCBI Taxonomy" id="1141098"/>
    <lineage>
        <taxon>Eukaryota</taxon>
        <taxon>Fungi</taxon>
        <taxon>Dikarya</taxon>
        <taxon>Ascomycota</taxon>
        <taxon>Pezizomycotina</taxon>
        <taxon>Sordariomycetes</taxon>
        <taxon>Xylariomycetidae</taxon>
        <taxon>Amphisphaeriales</taxon>
        <taxon>Pseudomassariaceae</taxon>
        <taxon>Pseudomassariella</taxon>
    </lineage>
</organism>
<dbReference type="Pfam" id="PF00722">
    <property type="entry name" value="Glyco_hydro_16"/>
    <property type="match status" value="1"/>
</dbReference>
<dbReference type="InterPro" id="IPR000757">
    <property type="entry name" value="Beta-glucanase-like"/>
</dbReference>
<dbReference type="GO" id="GO:0030246">
    <property type="term" value="F:carbohydrate binding"/>
    <property type="evidence" value="ECO:0007669"/>
    <property type="project" value="UniProtKB-KW"/>
</dbReference>
<dbReference type="Gene3D" id="2.60.120.200">
    <property type="match status" value="1"/>
</dbReference>
<dbReference type="InParanoid" id="A0A1Y2EDN8"/>
<gene>
    <name evidence="3" type="ORF">BCR38DRAFT_333102</name>
</gene>
<dbReference type="Proteomes" id="UP000193689">
    <property type="component" value="Unassembled WGS sequence"/>
</dbReference>
<dbReference type="PANTHER" id="PTHR38121:SF5">
    <property type="entry name" value="GH16 DOMAIN-CONTAINING PROTEIN"/>
    <property type="match status" value="1"/>
</dbReference>
<dbReference type="GO" id="GO:0005975">
    <property type="term" value="P:carbohydrate metabolic process"/>
    <property type="evidence" value="ECO:0007669"/>
    <property type="project" value="InterPro"/>
</dbReference>
<keyword evidence="4" id="KW-1185">Reference proteome</keyword>
<dbReference type="STRING" id="1141098.A0A1Y2EDN8"/>
<dbReference type="OrthoDB" id="25131at2759"/>
<keyword evidence="3" id="KW-0430">Lectin</keyword>
<dbReference type="SUPFAM" id="SSF49899">
    <property type="entry name" value="Concanavalin A-like lectins/glucanases"/>
    <property type="match status" value="1"/>
</dbReference>
<dbReference type="RefSeq" id="XP_040719632.1">
    <property type="nucleotide sequence ID" value="XM_040855194.1"/>
</dbReference>
<dbReference type="GO" id="GO:0004553">
    <property type="term" value="F:hydrolase activity, hydrolyzing O-glycosyl compounds"/>
    <property type="evidence" value="ECO:0007669"/>
    <property type="project" value="InterPro"/>
</dbReference>
<dbReference type="PROSITE" id="PS51762">
    <property type="entry name" value="GH16_2"/>
    <property type="match status" value="1"/>
</dbReference>
<evidence type="ECO:0000313" key="3">
    <source>
        <dbReference type="EMBL" id="ORY69682.1"/>
    </source>
</evidence>
<dbReference type="EMBL" id="MCFJ01000002">
    <property type="protein sequence ID" value="ORY69682.1"/>
    <property type="molecule type" value="Genomic_DNA"/>
</dbReference>
<evidence type="ECO:0000313" key="4">
    <source>
        <dbReference type="Proteomes" id="UP000193689"/>
    </source>
</evidence>
<keyword evidence="1" id="KW-0732">Signal</keyword>
<name>A0A1Y2EDN8_9PEZI</name>
<accession>A0A1Y2EDN8</accession>
<feature type="chain" id="PRO_5011001929" evidence="1">
    <location>
        <begin position="21"/>
        <end position="365"/>
    </location>
</feature>
<protein>
    <submittedName>
        <fullName evidence="3">Concanavalin A-like lectin/glucanase domain-containing protein</fullName>
    </submittedName>
</protein>
<dbReference type="PANTHER" id="PTHR38121">
    <property type="entry name" value="GH16 DOMAIN-CONTAINING PROTEIN"/>
    <property type="match status" value="1"/>
</dbReference>
<comment type="caution">
    <text evidence="3">The sequence shown here is derived from an EMBL/GenBank/DDBJ whole genome shotgun (WGS) entry which is preliminary data.</text>
</comment>
<evidence type="ECO:0000256" key="1">
    <source>
        <dbReference type="SAM" id="SignalP"/>
    </source>
</evidence>